<reference evidence="10 11" key="1">
    <citation type="submission" date="2018-07" db="EMBL/GenBank/DDBJ databases">
        <title>Genomic Encyclopedia of Type Strains, Phase IV (KMG-IV): sequencing the most valuable type-strain genomes for metagenomic binning, comparative biology and taxonomic classification.</title>
        <authorList>
            <person name="Goeker M."/>
        </authorList>
    </citation>
    <scope>NUCLEOTIDE SEQUENCE [LARGE SCALE GENOMIC DNA]</scope>
    <source>
        <strain evidence="10 11">DSM 44952</strain>
    </source>
</reference>
<comment type="catalytic activity">
    <reaction evidence="5">
        <text>(E)-2-methylgeranyl diphosphate + H2O = 2-methylisoborneol + diphosphate</text>
        <dbReference type="Rhea" id="RHEA:32571"/>
        <dbReference type="ChEBI" id="CHEBI:15377"/>
        <dbReference type="ChEBI" id="CHEBI:33019"/>
        <dbReference type="ChEBI" id="CHEBI:61984"/>
        <dbReference type="ChEBI" id="CHEBI:61987"/>
        <dbReference type="EC" id="4.2.3.118"/>
    </reaction>
</comment>
<feature type="compositionally biased region" description="Basic and acidic residues" evidence="9">
    <location>
        <begin position="41"/>
        <end position="53"/>
    </location>
</feature>
<dbReference type="Proteomes" id="UP000255355">
    <property type="component" value="Unassembled WGS sequence"/>
</dbReference>
<keyword evidence="11" id="KW-1185">Reference proteome</keyword>
<dbReference type="Gene3D" id="1.10.600.10">
    <property type="entry name" value="Farnesyl Diphosphate Synthase"/>
    <property type="match status" value="1"/>
</dbReference>
<dbReference type="GO" id="GO:0046872">
    <property type="term" value="F:metal ion binding"/>
    <property type="evidence" value="ECO:0007669"/>
    <property type="project" value="UniProtKB-KW"/>
</dbReference>
<keyword evidence="4" id="KW-0456">Lyase</keyword>
<dbReference type="AlphaFoldDB" id="A0A370H1T8"/>
<dbReference type="STRING" id="1210089.GCA_001613165_06431"/>
<dbReference type="SFLD" id="SFLDS00005">
    <property type="entry name" value="Isoprenoid_Synthase_Type_I"/>
    <property type="match status" value="1"/>
</dbReference>
<evidence type="ECO:0000256" key="6">
    <source>
        <dbReference type="ARBA" id="ARBA00035653"/>
    </source>
</evidence>
<proteinExistence type="inferred from homology"/>
<accession>A0A370H1T8</accession>
<dbReference type="OrthoDB" id="4567121at2"/>
<dbReference type="SFLD" id="SFLDG01020">
    <property type="entry name" value="Terpene_Cyclase_Like_2"/>
    <property type="match status" value="1"/>
</dbReference>
<evidence type="ECO:0000256" key="7">
    <source>
        <dbReference type="ARBA" id="ARBA00035680"/>
    </source>
</evidence>
<evidence type="ECO:0000313" key="11">
    <source>
        <dbReference type="Proteomes" id="UP000255355"/>
    </source>
</evidence>
<dbReference type="GO" id="GO:0010333">
    <property type="term" value="F:terpene synthase activity"/>
    <property type="evidence" value="ECO:0007669"/>
    <property type="project" value="InterPro"/>
</dbReference>
<feature type="region of interest" description="Disordered" evidence="9">
    <location>
        <begin position="82"/>
        <end position="197"/>
    </location>
</feature>
<evidence type="ECO:0000256" key="4">
    <source>
        <dbReference type="ARBA" id="ARBA00023239"/>
    </source>
</evidence>
<dbReference type="EMBL" id="QQAZ01000006">
    <property type="protein sequence ID" value="RDI49588.1"/>
    <property type="molecule type" value="Genomic_DNA"/>
</dbReference>
<dbReference type="InterPro" id="IPR047945">
    <property type="entry name" value="MIB_synthase"/>
</dbReference>
<dbReference type="SUPFAM" id="SSF48576">
    <property type="entry name" value="Terpenoid synthases"/>
    <property type="match status" value="1"/>
</dbReference>
<gene>
    <name evidence="10" type="ORF">DFR68_10622</name>
</gene>
<evidence type="ECO:0000256" key="9">
    <source>
        <dbReference type="SAM" id="MobiDB-lite"/>
    </source>
</evidence>
<dbReference type="InterPro" id="IPR008949">
    <property type="entry name" value="Isoprenoid_synthase_dom_sf"/>
</dbReference>
<dbReference type="RefSeq" id="WP_068028369.1">
    <property type="nucleotide sequence ID" value="NZ_QQAZ01000006.1"/>
</dbReference>
<evidence type="ECO:0000256" key="5">
    <source>
        <dbReference type="ARBA" id="ARBA00035573"/>
    </source>
</evidence>
<evidence type="ECO:0000256" key="1">
    <source>
        <dbReference type="ARBA" id="ARBA00001946"/>
    </source>
</evidence>
<name>A0A370H1T8_9NOCA</name>
<evidence type="ECO:0000256" key="8">
    <source>
        <dbReference type="ARBA" id="ARBA00035696"/>
    </source>
</evidence>
<comment type="caution">
    <text evidence="10">The sequence shown here is derived from an EMBL/GenBank/DDBJ whole genome shotgun (WGS) entry which is preliminary data.</text>
</comment>
<evidence type="ECO:0000256" key="2">
    <source>
        <dbReference type="ARBA" id="ARBA00022723"/>
    </source>
</evidence>
<dbReference type="EC" id="4.2.3.118" evidence="7"/>
<keyword evidence="2" id="KW-0479">Metal-binding</keyword>
<evidence type="ECO:0000313" key="10">
    <source>
        <dbReference type="EMBL" id="RDI49588.1"/>
    </source>
</evidence>
<organism evidence="10 11">
    <name type="scientific">Nocardia mexicana</name>
    <dbReference type="NCBI Taxonomy" id="279262"/>
    <lineage>
        <taxon>Bacteria</taxon>
        <taxon>Bacillati</taxon>
        <taxon>Actinomycetota</taxon>
        <taxon>Actinomycetes</taxon>
        <taxon>Mycobacteriales</taxon>
        <taxon>Nocardiaceae</taxon>
        <taxon>Nocardia</taxon>
    </lineage>
</organism>
<feature type="region of interest" description="Disordered" evidence="9">
    <location>
        <begin position="33"/>
        <end position="65"/>
    </location>
</feature>
<comment type="cofactor">
    <cofactor evidence="1">
        <name>Mg(2+)</name>
        <dbReference type="ChEBI" id="CHEBI:18420"/>
    </cofactor>
</comment>
<dbReference type="NCBIfam" id="NF041167">
    <property type="entry name" value="f2_encap_cargo2"/>
    <property type="match status" value="1"/>
</dbReference>
<sequence>MSVLSRAAAPPATGEVAAVVAALLSNLDHAPPARLAVPEDAESREPPPEKVESEAAQPVPADLGGMVGAAVPHRLLGPTGLGAPYLPKPPGLEATPAAGSTNGAPPAADSGTEPDHAAAQSDSADLDDPGSSSGRGINSALDQLLSGRTDLTRLRTRVTRTDTTTEDPTSPGATGGPQRSGGPVPAQQSAIPPLYCPPPVRDDPALAAAVNEGILLWAETIGLYEGKLDELRKADFGRLIMLAHPDCDDPDRLLAVAKCAVSEWSVDDYYCEEDADDRAPDGTPSSAEAELGPRLELAAAAIDPVHLPARYQAQLERALQADPILRAFRTSFEHLSHYATPAQLARLRTEIGGWFIALGAEAGWRAADRMPPVWEYLTNRQPHSFLPCMAPIDVVGGYELSAPEYTDPRVRRLVTTAALAAQMVNDLYSMAREDLSGGREFNLPTVFAAEEQCPRRAAVRRTAEIHDELVHRFEREASAVAATGSPALRRFLGGLWAWMGGNRAWHADSRRYHEKD</sequence>
<evidence type="ECO:0000256" key="3">
    <source>
        <dbReference type="ARBA" id="ARBA00022842"/>
    </source>
</evidence>
<protein>
    <recommendedName>
        <fullName evidence="8">2-methylisoborneol synthase</fullName>
        <ecNumber evidence="7">4.2.3.118</ecNumber>
    </recommendedName>
</protein>
<comment type="similarity">
    <text evidence="6">Belongs to the terpene synthase family. 2-methylisoborneol synthase subfamily.</text>
</comment>
<dbReference type="GO" id="GO:0042214">
    <property type="term" value="P:terpene metabolic process"/>
    <property type="evidence" value="ECO:0007669"/>
    <property type="project" value="InterPro"/>
</dbReference>
<keyword evidence="3" id="KW-0460">Magnesium</keyword>
<dbReference type="Pfam" id="PF19086">
    <property type="entry name" value="Terpene_syn_C_2"/>
    <property type="match status" value="1"/>
</dbReference>
<dbReference type="InterPro" id="IPR034686">
    <property type="entry name" value="Terpene_cyclase-like_2"/>
</dbReference>